<reference evidence="3 4" key="1">
    <citation type="journal article" date="2019" name="Int. J. Syst. Evol. Microbiol.">
        <title>The Global Catalogue of Microorganisms (GCM) 10K type strain sequencing project: providing services to taxonomists for standard genome sequencing and annotation.</title>
        <authorList>
            <consortium name="The Broad Institute Genomics Platform"/>
            <consortium name="The Broad Institute Genome Sequencing Center for Infectious Disease"/>
            <person name="Wu L."/>
            <person name="Ma J."/>
        </authorList>
    </citation>
    <scope>NUCLEOTIDE SEQUENCE [LARGE SCALE GENOMIC DNA]</scope>
    <source>
        <strain evidence="3 4">JCM 13002</strain>
    </source>
</reference>
<evidence type="ECO:0000313" key="4">
    <source>
        <dbReference type="Proteomes" id="UP001499987"/>
    </source>
</evidence>
<feature type="chain" id="PRO_5045902525" evidence="2">
    <location>
        <begin position="21"/>
        <end position="857"/>
    </location>
</feature>
<proteinExistence type="predicted"/>
<dbReference type="Proteomes" id="UP001499987">
    <property type="component" value="Unassembled WGS sequence"/>
</dbReference>
<organism evidence="3 4">
    <name type="scientific">Kitasatospora arboriphila</name>
    <dbReference type="NCBI Taxonomy" id="258052"/>
    <lineage>
        <taxon>Bacteria</taxon>
        <taxon>Bacillati</taxon>
        <taxon>Actinomycetota</taxon>
        <taxon>Actinomycetes</taxon>
        <taxon>Kitasatosporales</taxon>
        <taxon>Streptomycetaceae</taxon>
        <taxon>Kitasatospora</taxon>
    </lineage>
</organism>
<keyword evidence="4" id="KW-1185">Reference proteome</keyword>
<protein>
    <submittedName>
        <fullName evidence="3">Uncharacterized protein</fullName>
    </submittedName>
</protein>
<feature type="signal peptide" evidence="2">
    <location>
        <begin position="1"/>
        <end position="20"/>
    </location>
</feature>
<keyword evidence="1" id="KW-0472">Membrane</keyword>
<comment type="caution">
    <text evidence="3">The sequence shown here is derived from an EMBL/GenBank/DDBJ whole genome shotgun (WGS) entry which is preliminary data.</text>
</comment>
<feature type="transmembrane region" description="Helical" evidence="1">
    <location>
        <begin position="216"/>
        <end position="237"/>
    </location>
</feature>
<keyword evidence="2" id="KW-0732">Signal</keyword>
<sequence>MLLAVVAALTASAAPGYAAADPTALCALAQQSLEAGHLAQATALYTQTEDGDPLPCASLGLTLVAAHRQVAAQATAAGQEFLQAGDLAAAERKFREALGNDAENAEAAAGLDAITARQQDLALSRWDLFYDRWVLPMTQLFTAAAILLLALVALSGLLTGVVVKVDSIAWPRPWRISLGIAGYFLLIGSALMFTVYQMFHPFDPGELSDWPADLTVLVVLPTAVTLAAAWTHGRYRFASERESRRQTLGRLFRAWRPTLAGAFTYWGRLLVPLLGVGGLGLLLRTVVLDDPGRRLLTTYAVLALDGILLTAATFGQNLRVQVSVQSPDGENDAVATDYLLARVQDLGIDTPPMRLRAITSSMHLSTIKTEDLSALPNGKIAAALSGLFFAVRPDLTWRVRAAIMDDNRITVTLSRNGRHAESDIFSRAELFLPLSRSEDARERAKAQLLTGAAAVTLLRLSRAHPRLRNQLCGATNWRSVTLQVIATSRSLIDDPGLRTALLARAVDEDPGNILARVDHLWALQDATRHDSYAYRQLADAADEQLAVVKALCPDVLVIRALYRSASQWINRCAATGGRDMDASSKAKMAVEELARKCVETDTDDVEHMTLARQIRPVAEAMEHEIAALSGVWSARHPFMRSAPPPRLAYEYARLAGLDPRRPRVSDRTAIHYLRIALPTEALRAEARKDPCLARLHDSKEYQELTAAASTFLDLPVFDSCRPALVEAGLSAPTDFLLRTATARQRAVLAEYLDVSPVLVERFVQIAQLTQLHDRLDCAATLGLLVECGIDSPARLLAEFARDKDRLFEAIGDANREGPRIPEVDDVASWLPDAVSTAAAAHRSRRGRRAADRLGRIG</sequence>
<keyword evidence="1" id="KW-1133">Transmembrane helix</keyword>
<feature type="transmembrane region" description="Helical" evidence="1">
    <location>
        <begin position="140"/>
        <end position="163"/>
    </location>
</feature>
<feature type="transmembrane region" description="Helical" evidence="1">
    <location>
        <begin position="258"/>
        <end position="283"/>
    </location>
</feature>
<feature type="transmembrane region" description="Helical" evidence="1">
    <location>
        <begin position="175"/>
        <end position="196"/>
    </location>
</feature>
<evidence type="ECO:0000256" key="2">
    <source>
        <dbReference type="SAM" id="SignalP"/>
    </source>
</evidence>
<gene>
    <name evidence="3" type="ORF">GCM10009663_09890</name>
</gene>
<name>A0ABN1TB21_9ACTN</name>
<evidence type="ECO:0000313" key="3">
    <source>
        <dbReference type="EMBL" id="GAA1072334.1"/>
    </source>
</evidence>
<accession>A0ABN1TB21</accession>
<evidence type="ECO:0000256" key="1">
    <source>
        <dbReference type="SAM" id="Phobius"/>
    </source>
</evidence>
<dbReference type="EMBL" id="BAAALD010000006">
    <property type="protein sequence ID" value="GAA1072334.1"/>
    <property type="molecule type" value="Genomic_DNA"/>
</dbReference>
<keyword evidence="1" id="KW-0812">Transmembrane</keyword>